<dbReference type="InterPro" id="IPR014729">
    <property type="entry name" value="Rossmann-like_a/b/a_fold"/>
</dbReference>
<dbReference type="Gene3D" id="3.40.50.620">
    <property type="entry name" value="HUPs"/>
    <property type="match status" value="1"/>
</dbReference>
<accession>A0ABU3BPH8</accession>
<evidence type="ECO:0000313" key="2">
    <source>
        <dbReference type="EMBL" id="MDT0631198.1"/>
    </source>
</evidence>
<protein>
    <recommendedName>
        <fullName evidence="4">Asparagine synthase</fullName>
    </recommendedName>
</protein>
<evidence type="ECO:0000256" key="1">
    <source>
        <dbReference type="SAM" id="MobiDB-lite"/>
    </source>
</evidence>
<dbReference type="SUPFAM" id="SSF52402">
    <property type="entry name" value="Adenine nucleotide alpha hydrolases-like"/>
    <property type="match status" value="1"/>
</dbReference>
<feature type="region of interest" description="Disordered" evidence="1">
    <location>
        <begin position="477"/>
        <end position="499"/>
    </location>
</feature>
<name>A0ABU3BPH8_9BACT</name>
<dbReference type="Proteomes" id="UP001267426">
    <property type="component" value="Unassembled WGS sequence"/>
</dbReference>
<dbReference type="RefSeq" id="WP_311662541.1">
    <property type="nucleotide sequence ID" value="NZ_JAVRHT010000009.1"/>
</dbReference>
<organism evidence="2 3">
    <name type="scientific">Rubrivirga litoralis</name>
    <dbReference type="NCBI Taxonomy" id="3075598"/>
    <lineage>
        <taxon>Bacteria</taxon>
        <taxon>Pseudomonadati</taxon>
        <taxon>Rhodothermota</taxon>
        <taxon>Rhodothermia</taxon>
        <taxon>Rhodothermales</taxon>
        <taxon>Rubricoccaceae</taxon>
        <taxon>Rubrivirga</taxon>
    </lineage>
</organism>
<proteinExistence type="predicted"/>
<evidence type="ECO:0008006" key="4">
    <source>
        <dbReference type="Google" id="ProtNLM"/>
    </source>
</evidence>
<reference evidence="2 3" key="1">
    <citation type="submission" date="2023-09" db="EMBL/GenBank/DDBJ databases">
        <authorList>
            <person name="Rey-Velasco X."/>
        </authorList>
    </citation>
    <scope>NUCLEOTIDE SEQUENCE [LARGE SCALE GENOMIC DNA]</scope>
    <source>
        <strain evidence="2 3">F394</strain>
    </source>
</reference>
<keyword evidence="3" id="KW-1185">Reference proteome</keyword>
<evidence type="ECO:0000313" key="3">
    <source>
        <dbReference type="Proteomes" id="UP001267426"/>
    </source>
</evidence>
<sequence length="499" mass="53826">MLPPPARLYAGQFVLGTALSRVPEGWAEHTVGRWTLATDLPVCFVLDPDGRTVGALIGFAVTPDGAVRDTPLTLPEPPRPDTATAVEDAVYAHGGRFACVLAADDGFERLYLDPGGTLAAVYGWGGAASTGTLLAWAHGREFRRPAPPTPSSGFFYAGRTSDPEVQRLVPNHYADLATGGAVRHHWQEAPVPVSSDETAGLVHEIAAGVRRNVEAAASIGPIRIGITAGRDSRMILASARGVADRTSLYTFDHPAQPVDTAAGRAIARRLRLPHHVIPLKPIGSTREVYLERTGYAGSAGKAKDFYEGVRCHLPPGGTLLAGFGGELGRASRMQRTLTPETPIDAAMVLDRYDDAPLAERVEALEAWFEGVSWTDPFSFLGQVYWENRMGCWASPHLYGVSPTTTPLVPFIDRRVVDAMARLPVAYRLANRLADDVARAGWPELAEIPYQSRPGWTGLAYRAAHAVRWRVRRAARYAVGARSRAAPPHSDESAPTDSRA</sequence>
<dbReference type="EMBL" id="JAVRHT010000009">
    <property type="protein sequence ID" value="MDT0631198.1"/>
    <property type="molecule type" value="Genomic_DNA"/>
</dbReference>
<gene>
    <name evidence="2" type="ORF">RM540_05490</name>
</gene>
<comment type="caution">
    <text evidence="2">The sequence shown here is derived from an EMBL/GenBank/DDBJ whole genome shotgun (WGS) entry which is preliminary data.</text>
</comment>